<keyword evidence="1" id="KW-1133">Transmembrane helix</keyword>
<feature type="transmembrane region" description="Helical" evidence="1">
    <location>
        <begin position="6"/>
        <end position="37"/>
    </location>
</feature>
<name>A0A898KAT1_9CAUD</name>
<proteinExistence type="predicted"/>
<dbReference type="RefSeq" id="YP_010115098.1">
    <property type="nucleotide sequence ID" value="NC_055921.1"/>
</dbReference>
<dbReference type="EMBL" id="MW544066">
    <property type="protein sequence ID" value="QSJ04064.1"/>
    <property type="molecule type" value="Genomic_DNA"/>
</dbReference>
<dbReference type="KEGG" id="vg:65133702"/>
<evidence type="ECO:0000313" key="2">
    <source>
        <dbReference type="EMBL" id="QSJ04064.1"/>
    </source>
</evidence>
<dbReference type="Proteomes" id="UP000662760">
    <property type="component" value="Segment"/>
</dbReference>
<evidence type="ECO:0000256" key="1">
    <source>
        <dbReference type="SAM" id="Phobius"/>
    </source>
</evidence>
<keyword evidence="1" id="KW-0472">Membrane</keyword>
<dbReference type="GeneID" id="65133702"/>
<accession>A0A898KAT1</accession>
<keyword evidence="1" id="KW-0812">Transmembrane</keyword>
<keyword evidence="3" id="KW-1185">Reference proteome</keyword>
<evidence type="ECO:0000313" key="3">
    <source>
        <dbReference type="Proteomes" id="UP000662760"/>
    </source>
</evidence>
<protein>
    <submittedName>
        <fullName evidence="2">Uncharacterized protein</fullName>
    </submittedName>
</protein>
<organism evidence="2 3">
    <name type="scientific">Salmonella phage vB_SalP_TR2</name>
    <dbReference type="NCBI Taxonomy" id="2812854"/>
    <lineage>
        <taxon>Viruses</taxon>
        <taxon>Duplodnaviria</taxon>
        <taxon>Heunggongvirae</taxon>
        <taxon>Uroviricota</taxon>
        <taxon>Caudoviricetes</taxon>
        <taxon>Schitoviridae</taxon>
        <taxon>Triduovirus</taxon>
        <taxon>Triduovirus Tr2</taxon>
    </lineage>
</organism>
<reference evidence="2" key="1">
    <citation type="submission" date="2021-01" db="EMBL/GenBank/DDBJ databases">
        <authorList>
            <person name="Shang Y."/>
        </authorList>
    </citation>
    <scope>NUCLEOTIDE SEQUENCE</scope>
</reference>
<sequence length="51" mass="5632">MKALKAAFITALIVGVFFAWPLVLTVAVIAGLFWFIYMALKQEDAKDGNDI</sequence>